<evidence type="ECO:0000313" key="3">
    <source>
        <dbReference type="Proteomes" id="UP000479710"/>
    </source>
</evidence>
<keyword evidence="3" id="KW-1185">Reference proteome</keyword>
<feature type="non-terminal residue" evidence="2">
    <location>
        <position position="1"/>
    </location>
</feature>
<feature type="non-terminal residue" evidence="2">
    <location>
        <position position="67"/>
    </location>
</feature>
<dbReference type="EMBL" id="SPHZ02000001">
    <property type="protein sequence ID" value="KAF0934013.1"/>
    <property type="molecule type" value="Genomic_DNA"/>
</dbReference>
<name>A0A6G1FB10_9ORYZ</name>
<feature type="transmembrane region" description="Helical" evidence="1">
    <location>
        <begin position="47"/>
        <end position="66"/>
    </location>
</feature>
<proteinExistence type="predicted"/>
<sequence length="67" mass="7759">VFINLHRWYRLTEVPLASAVHLLRGVRSCRQKRISFGSLDARNASSFLWNIRPFLFISVAAVVLFLE</sequence>
<accession>A0A6G1FB10</accession>
<gene>
    <name evidence="2" type="ORF">E2562_022529</name>
</gene>
<keyword evidence="1" id="KW-0812">Transmembrane</keyword>
<organism evidence="2 3">
    <name type="scientific">Oryza meyeriana var. granulata</name>
    <dbReference type="NCBI Taxonomy" id="110450"/>
    <lineage>
        <taxon>Eukaryota</taxon>
        <taxon>Viridiplantae</taxon>
        <taxon>Streptophyta</taxon>
        <taxon>Embryophyta</taxon>
        <taxon>Tracheophyta</taxon>
        <taxon>Spermatophyta</taxon>
        <taxon>Magnoliopsida</taxon>
        <taxon>Liliopsida</taxon>
        <taxon>Poales</taxon>
        <taxon>Poaceae</taxon>
        <taxon>BOP clade</taxon>
        <taxon>Oryzoideae</taxon>
        <taxon>Oryzeae</taxon>
        <taxon>Oryzinae</taxon>
        <taxon>Oryza</taxon>
        <taxon>Oryza meyeriana</taxon>
    </lineage>
</organism>
<dbReference type="Proteomes" id="UP000479710">
    <property type="component" value="Unassembled WGS sequence"/>
</dbReference>
<reference evidence="2 3" key="1">
    <citation type="submission" date="2019-11" db="EMBL/GenBank/DDBJ databases">
        <title>Whole genome sequence of Oryza granulata.</title>
        <authorList>
            <person name="Li W."/>
        </authorList>
    </citation>
    <scope>NUCLEOTIDE SEQUENCE [LARGE SCALE GENOMIC DNA]</scope>
    <source>
        <strain evidence="3">cv. Menghai</strain>
        <tissue evidence="2">Leaf</tissue>
    </source>
</reference>
<dbReference type="AlphaFoldDB" id="A0A6G1FB10"/>
<evidence type="ECO:0000313" key="2">
    <source>
        <dbReference type="EMBL" id="KAF0934013.1"/>
    </source>
</evidence>
<comment type="caution">
    <text evidence="2">The sequence shown here is derived from an EMBL/GenBank/DDBJ whole genome shotgun (WGS) entry which is preliminary data.</text>
</comment>
<keyword evidence="1" id="KW-0472">Membrane</keyword>
<evidence type="ECO:0000256" key="1">
    <source>
        <dbReference type="SAM" id="Phobius"/>
    </source>
</evidence>
<keyword evidence="1" id="KW-1133">Transmembrane helix</keyword>
<protein>
    <submittedName>
        <fullName evidence="2">Uncharacterized protein</fullName>
    </submittedName>
</protein>